<protein>
    <submittedName>
        <fullName evidence="6">Transcriptional regulator, TetR family</fullName>
    </submittedName>
</protein>
<reference evidence="6 7" key="1">
    <citation type="submission" date="2016-10" db="EMBL/GenBank/DDBJ databases">
        <authorList>
            <person name="de Groot N.N."/>
        </authorList>
    </citation>
    <scope>NUCLEOTIDE SEQUENCE [LARGE SCALE GENOMIC DNA]</scope>
    <source>
        <strain evidence="6 7">CGMCC 4.2026</strain>
    </source>
</reference>
<gene>
    <name evidence="6" type="ORF">SAMN05216267_103631</name>
</gene>
<feature type="domain" description="HTH tetR-type" evidence="5">
    <location>
        <begin position="16"/>
        <end position="75"/>
    </location>
</feature>
<evidence type="ECO:0000256" key="4">
    <source>
        <dbReference type="PROSITE-ProRule" id="PRU00335"/>
    </source>
</evidence>
<dbReference type="PANTHER" id="PTHR30055">
    <property type="entry name" value="HTH-TYPE TRANSCRIPTIONAL REGULATOR RUTR"/>
    <property type="match status" value="1"/>
</dbReference>
<evidence type="ECO:0000313" key="6">
    <source>
        <dbReference type="EMBL" id="SEO68558.1"/>
    </source>
</evidence>
<dbReference type="Pfam" id="PF21597">
    <property type="entry name" value="TetR_C_43"/>
    <property type="match status" value="1"/>
</dbReference>
<sequence length="220" mass="23145">MAATDAQARPLRRDAVRNHQLVVAAAREVLAEFGTDASMELIASRAGVGVGTVYRRFPNKQALVDEIAAEMLRELVVEARTALELPDGAGLDAFVRVVGRSLSTHRGYADKLVGHSKASCVEQLRDLITELLVAAQASGRVAPEIELGDVMALFWGMRGVVETGGEVVPDAWQRYLDIQLAGLRSPGAAASGPAVTRAQLREISGTGEPEDGGACGAAST</sequence>
<dbReference type="InterPro" id="IPR050109">
    <property type="entry name" value="HTH-type_TetR-like_transc_reg"/>
</dbReference>
<keyword evidence="3" id="KW-0804">Transcription</keyword>
<dbReference type="EMBL" id="FODD01000036">
    <property type="protein sequence ID" value="SEO68558.1"/>
    <property type="molecule type" value="Genomic_DNA"/>
</dbReference>
<dbReference type="GO" id="GO:0003700">
    <property type="term" value="F:DNA-binding transcription factor activity"/>
    <property type="evidence" value="ECO:0007669"/>
    <property type="project" value="TreeGrafter"/>
</dbReference>
<accession>A0A1H8RQV2</accession>
<dbReference type="Gene3D" id="1.10.357.10">
    <property type="entry name" value="Tetracycline Repressor, domain 2"/>
    <property type="match status" value="1"/>
</dbReference>
<dbReference type="RefSeq" id="WP_075017892.1">
    <property type="nucleotide sequence ID" value="NZ_FODD01000036.1"/>
</dbReference>
<evidence type="ECO:0000256" key="2">
    <source>
        <dbReference type="ARBA" id="ARBA00023125"/>
    </source>
</evidence>
<dbReference type="PROSITE" id="PS50977">
    <property type="entry name" value="HTH_TETR_2"/>
    <property type="match status" value="1"/>
</dbReference>
<dbReference type="PANTHER" id="PTHR30055:SF234">
    <property type="entry name" value="HTH-TYPE TRANSCRIPTIONAL REGULATOR BETI"/>
    <property type="match status" value="1"/>
</dbReference>
<evidence type="ECO:0000313" key="7">
    <source>
        <dbReference type="Proteomes" id="UP000181951"/>
    </source>
</evidence>
<feature type="DNA-binding region" description="H-T-H motif" evidence="4">
    <location>
        <begin position="38"/>
        <end position="57"/>
    </location>
</feature>
<dbReference type="SUPFAM" id="SSF46689">
    <property type="entry name" value="Homeodomain-like"/>
    <property type="match status" value="1"/>
</dbReference>
<dbReference type="InterPro" id="IPR036271">
    <property type="entry name" value="Tet_transcr_reg_TetR-rel_C_sf"/>
</dbReference>
<dbReference type="PRINTS" id="PR00455">
    <property type="entry name" value="HTHTETR"/>
</dbReference>
<evidence type="ECO:0000256" key="1">
    <source>
        <dbReference type="ARBA" id="ARBA00023015"/>
    </source>
</evidence>
<dbReference type="GO" id="GO:0000976">
    <property type="term" value="F:transcription cis-regulatory region binding"/>
    <property type="evidence" value="ECO:0007669"/>
    <property type="project" value="TreeGrafter"/>
</dbReference>
<dbReference type="SUPFAM" id="SSF48498">
    <property type="entry name" value="Tetracyclin repressor-like, C-terminal domain"/>
    <property type="match status" value="1"/>
</dbReference>
<name>A0A1H8RQV2_9ACTN</name>
<dbReference type="Proteomes" id="UP000181951">
    <property type="component" value="Unassembled WGS sequence"/>
</dbReference>
<dbReference type="InterPro" id="IPR009057">
    <property type="entry name" value="Homeodomain-like_sf"/>
</dbReference>
<evidence type="ECO:0000256" key="3">
    <source>
        <dbReference type="ARBA" id="ARBA00023163"/>
    </source>
</evidence>
<keyword evidence="7" id="KW-1185">Reference proteome</keyword>
<dbReference type="STRING" id="310780.SAMN05216267_103631"/>
<evidence type="ECO:0000259" key="5">
    <source>
        <dbReference type="PROSITE" id="PS50977"/>
    </source>
</evidence>
<dbReference type="Pfam" id="PF00440">
    <property type="entry name" value="TetR_N"/>
    <property type="match status" value="1"/>
</dbReference>
<dbReference type="AlphaFoldDB" id="A0A1H8RQV2"/>
<proteinExistence type="predicted"/>
<organism evidence="6 7">
    <name type="scientific">Actinacidiphila rubida</name>
    <dbReference type="NCBI Taxonomy" id="310780"/>
    <lineage>
        <taxon>Bacteria</taxon>
        <taxon>Bacillati</taxon>
        <taxon>Actinomycetota</taxon>
        <taxon>Actinomycetes</taxon>
        <taxon>Kitasatosporales</taxon>
        <taxon>Streptomycetaceae</taxon>
        <taxon>Actinacidiphila</taxon>
    </lineage>
</organism>
<dbReference type="InterPro" id="IPR049445">
    <property type="entry name" value="TetR_SbtR-like_C"/>
</dbReference>
<keyword evidence="1" id="KW-0805">Transcription regulation</keyword>
<keyword evidence="2 4" id="KW-0238">DNA-binding</keyword>
<dbReference type="InterPro" id="IPR001647">
    <property type="entry name" value="HTH_TetR"/>
</dbReference>